<evidence type="ECO:0000313" key="1">
    <source>
        <dbReference type="EMBL" id="CAM9957281.1"/>
    </source>
</evidence>
<accession>A0AC59YTT1</accession>
<proteinExistence type="predicted"/>
<dbReference type="EMBL" id="OX596104">
    <property type="protein sequence ID" value="CAM9957281.1"/>
    <property type="molecule type" value="Genomic_DNA"/>
</dbReference>
<sequence length="109" mass="11792">MGAERQARETMTTRRFAEFPDVTRHIVAEPLEWIPPPHPQDTVWPSVLPQSLHWSVATPEAASVLHDPGPRAIPGREATPTRPAAPGRGYPVTSLRLLPSPGGLHGGAE</sequence>
<reference evidence="1" key="2">
    <citation type="submission" date="2025-03" db="EMBL/GenBank/DDBJ databases">
        <authorList>
            <consortium name="ELIXIR-Norway"/>
            <consortium name="Elixir Norway"/>
        </authorList>
    </citation>
    <scope>NUCLEOTIDE SEQUENCE</scope>
</reference>
<name>A0AC59YTT1_RANTA</name>
<dbReference type="Proteomes" id="UP001162501">
    <property type="component" value="Chromosome 20"/>
</dbReference>
<gene>
    <name evidence="1" type="ORF">MRATA1EN22A_LOCUS9899</name>
</gene>
<protein>
    <submittedName>
        <fullName evidence="1">Uncharacterized protein</fullName>
    </submittedName>
</protein>
<evidence type="ECO:0000313" key="2">
    <source>
        <dbReference type="Proteomes" id="UP001162501"/>
    </source>
</evidence>
<organism evidence="1 2">
    <name type="scientific">Rangifer tarandus platyrhynchus</name>
    <name type="common">Svalbard reindeer</name>
    <dbReference type="NCBI Taxonomy" id="3082113"/>
    <lineage>
        <taxon>Eukaryota</taxon>
        <taxon>Metazoa</taxon>
        <taxon>Chordata</taxon>
        <taxon>Craniata</taxon>
        <taxon>Vertebrata</taxon>
        <taxon>Euteleostomi</taxon>
        <taxon>Mammalia</taxon>
        <taxon>Eutheria</taxon>
        <taxon>Laurasiatheria</taxon>
        <taxon>Artiodactyla</taxon>
        <taxon>Ruminantia</taxon>
        <taxon>Pecora</taxon>
        <taxon>Cervidae</taxon>
        <taxon>Odocoileinae</taxon>
        <taxon>Rangifer</taxon>
    </lineage>
</organism>
<reference evidence="1" key="1">
    <citation type="submission" date="2023-05" db="EMBL/GenBank/DDBJ databases">
        <authorList>
            <consortium name="ELIXIR-Norway"/>
        </authorList>
    </citation>
    <scope>NUCLEOTIDE SEQUENCE</scope>
</reference>